<dbReference type="Proteomes" id="UP000886998">
    <property type="component" value="Unassembled WGS sequence"/>
</dbReference>
<name>A0A8X6MEJ9_9ARAC</name>
<feature type="coiled-coil region" evidence="1">
    <location>
        <begin position="175"/>
        <end position="237"/>
    </location>
</feature>
<gene>
    <name evidence="3" type="ORF">TNIN_246271</name>
</gene>
<evidence type="ECO:0000256" key="2">
    <source>
        <dbReference type="SAM" id="MobiDB-lite"/>
    </source>
</evidence>
<evidence type="ECO:0000313" key="4">
    <source>
        <dbReference type="Proteomes" id="UP000886998"/>
    </source>
</evidence>
<protein>
    <submittedName>
        <fullName evidence="3">Uncharacterized protein</fullName>
    </submittedName>
</protein>
<reference evidence="3" key="1">
    <citation type="submission" date="2020-08" db="EMBL/GenBank/DDBJ databases">
        <title>Multicomponent nature underlies the extraordinary mechanical properties of spider dragline silk.</title>
        <authorList>
            <person name="Kono N."/>
            <person name="Nakamura H."/>
            <person name="Mori M."/>
            <person name="Yoshida Y."/>
            <person name="Ohtoshi R."/>
            <person name="Malay A.D."/>
            <person name="Moran D.A.P."/>
            <person name="Tomita M."/>
            <person name="Numata K."/>
            <person name="Arakawa K."/>
        </authorList>
    </citation>
    <scope>NUCLEOTIDE SEQUENCE</scope>
</reference>
<feature type="compositionally biased region" description="Acidic residues" evidence="2">
    <location>
        <begin position="1"/>
        <end position="17"/>
    </location>
</feature>
<feature type="region of interest" description="Disordered" evidence="2">
    <location>
        <begin position="287"/>
        <end position="311"/>
    </location>
</feature>
<dbReference type="AlphaFoldDB" id="A0A8X6MEJ9"/>
<feature type="compositionally biased region" description="Basic and acidic residues" evidence="2">
    <location>
        <begin position="287"/>
        <end position="304"/>
    </location>
</feature>
<keyword evidence="4" id="KW-1185">Reference proteome</keyword>
<organism evidence="3 4">
    <name type="scientific">Trichonephila inaurata madagascariensis</name>
    <dbReference type="NCBI Taxonomy" id="2747483"/>
    <lineage>
        <taxon>Eukaryota</taxon>
        <taxon>Metazoa</taxon>
        <taxon>Ecdysozoa</taxon>
        <taxon>Arthropoda</taxon>
        <taxon>Chelicerata</taxon>
        <taxon>Arachnida</taxon>
        <taxon>Araneae</taxon>
        <taxon>Araneomorphae</taxon>
        <taxon>Entelegynae</taxon>
        <taxon>Araneoidea</taxon>
        <taxon>Nephilidae</taxon>
        <taxon>Trichonephila</taxon>
        <taxon>Trichonephila inaurata</taxon>
    </lineage>
</organism>
<feature type="region of interest" description="Disordered" evidence="2">
    <location>
        <begin position="1"/>
        <end position="23"/>
    </location>
</feature>
<keyword evidence="1" id="KW-0175">Coiled coil</keyword>
<accession>A0A8X6MEJ9</accession>
<sequence>MYSDEETDTETEVDSTDSTEPMGVNIHEVGAEGRKCASKGTMTMAFSLPPMELYRKPYSQDLYDKIQKCIDGQFAVNTFLFPGSFVGEFPSQSTGRKGAPNKKPSFLCTRRKIPSKKRKTKASTMKISLERPEFPFKVALYNKNLEFLKLKENFNVQKKMVSDLFSKNILLHEQLDRKVAEFRSLQAEYVQYRKEAEKKDEEIKHFKQLYESLEEKMDHLQIKNEILRNKNEQIKTLVERKVPENSDKSPIVHSAKLTIKDDEVAHRKGEMKELEKKFEMLEERVNEKYIPDDDDSLHASKEIPDSSSVST</sequence>
<comment type="caution">
    <text evidence="3">The sequence shown here is derived from an EMBL/GenBank/DDBJ whole genome shotgun (WGS) entry which is preliminary data.</text>
</comment>
<proteinExistence type="predicted"/>
<dbReference type="EMBL" id="BMAV01025881">
    <property type="protein sequence ID" value="GFS45568.1"/>
    <property type="molecule type" value="Genomic_DNA"/>
</dbReference>
<evidence type="ECO:0000313" key="3">
    <source>
        <dbReference type="EMBL" id="GFS45568.1"/>
    </source>
</evidence>
<evidence type="ECO:0000256" key="1">
    <source>
        <dbReference type="SAM" id="Coils"/>
    </source>
</evidence>
<dbReference type="OrthoDB" id="10457948at2759"/>